<keyword evidence="4" id="KW-1185">Reference proteome</keyword>
<reference evidence="3 4" key="1">
    <citation type="submission" date="2016-05" db="EMBL/GenBank/DDBJ databases">
        <title>A degradative enzymes factory behind the ericoid mycorrhizal symbiosis.</title>
        <authorList>
            <consortium name="DOE Joint Genome Institute"/>
            <person name="Martino E."/>
            <person name="Morin E."/>
            <person name="Grelet G."/>
            <person name="Kuo A."/>
            <person name="Kohler A."/>
            <person name="Daghino S."/>
            <person name="Barry K."/>
            <person name="Choi C."/>
            <person name="Cichocki N."/>
            <person name="Clum A."/>
            <person name="Copeland A."/>
            <person name="Hainaut M."/>
            <person name="Haridas S."/>
            <person name="Labutti K."/>
            <person name="Lindquist E."/>
            <person name="Lipzen A."/>
            <person name="Khouja H.-R."/>
            <person name="Murat C."/>
            <person name="Ohm R."/>
            <person name="Olson A."/>
            <person name="Spatafora J."/>
            <person name="Veneault-Fourrey C."/>
            <person name="Henrissat B."/>
            <person name="Grigoriev I."/>
            <person name="Martin F."/>
            <person name="Perotto S."/>
        </authorList>
    </citation>
    <scope>NUCLEOTIDE SEQUENCE [LARGE SCALE GENOMIC DNA]</scope>
    <source>
        <strain evidence="3 4">UAMH 7357</strain>
    </source>
</reference>
<proteinExistence type="predicted"/>
<protein>
    <submittedName>
        <fullName evidence="3">Uncharacterized protein</fullName>
    </submittedName>
</protein>
<feature type="region of interest" description="Disordered" evidence="2">
    <location>
        <begin position="35"/>
        <end position="78"/>
    </location>
</feature>
<dbReference type="AlphaFoldDB" id="A0A2J6QI58"/>
<name>A0A2J6QI58_9HELO</name>
<keyword evidence="1" id="KW-0175">Coiled coil</keyword>
<organism evidence="3 4">
    <name type="scientific">Hyaloscypha hepaticicola</name>
    <dbReference type="NCBI Taxonomy" id="2082293"/>
    <lineage>
        <taxon>Eukaryota</taxon>
        <taxon>Fungi</taxon>
        <taxon>Dikarya</taxon>
        <taxon>Ascomycota</taxon>
        <taxon>Pezizomycotina</taxon>
        <taxon>Leotiomycetes</taxon>
        <taxon>Helotiales</taxon>
        <taxon>Hyaloscyphaceae</taxon>
        <taxon>Hyaloscypha</taxon>
    </lineage>
</organism>
<evidence type="ECO:0000256" key="1">
    <source>
        <dbReference type="SAM" id="Coils"/>
    </source>
</evidence>
<feature type="coiled-coil region" evidence="1">
    <location>
        <begin position="131"/>
        <end position="158"/>
    </location>
</feature>
<feature type="region of interest" description="Disordered" evidence="2">
    <location>
        <begin position="109"/>
        <end position="131"/>
    </location>
</feature>
<dbReference type="Proteomes" id="UP000235672">
    <property type="component" value="Unassembled WGS sequence"/>
</dbReference>
<evidence type="ECO:0000313" key="3">
    <source>
        <dbReference type="EMBL" id="PMD25946.1"/>
    </source>
</evidence>
<evidence type="ECO:0000313" key="4">
    <source>
        <dbReference type="Proteomes" id="UP000235672"/>
    </source>
</evidence>
<gene>
    <name evidence="3" type="ORF">NA56DRAFT_744939</name>
</gene>
<feature type="compositionally biased region" description="Low complexity" evidence="2">
    <location>
        <begin position="62"/>
        <end position="75"/>
    </location>
</feature>
<sequence length="183" mass="19597">MPSRKRKTTAKATVNATANATVKVIAKVIATAVKAKATRARNKATAARIDRILQSSPPPTAGPTSPSGPSETVGSNSAAELAIARAEEKTMTIMSKAEKRAHLIDITGEDLSTDSNSSDSQSDSYTRLSKSELTRSLKKKAQRKLARLKAKKERARLRACVTVTSRQYSELEFAVASLTGCHL</sequence>
<accession>A0A2J6QI58</accession>
<feature type="compositionally biased region" description="Low complexity" evidence="2">
    <location>
        <begin position="113"/>
        <end position="124"/>
    </location>
</feature>
<evidence type="ECO:0000256" key="2">
    <source>
        <dbReference type="SAM" id="MobiDB-lite"/>
    </source>
</evidence>
<dbReference type="EMBL" id="KZ613469">
    <property type="protein sequence ID" value="PMD25946.1"/>
    <property type="molecule type" value="Genomic_DNA"/>
</dbReference>